<proteinExistence type="predicted"/>
<keyword evidence="3" id="KW-1185">Reference proteome</keyword>
<sequence>MENNDVSKGAQPSVDRMERIKRGGSSSKSSGFWPCPKCGRMHRAQCYKDTSACFKYGQIGHLMKDCPAMTKPNVRTPTATTSSAQSSGTKPDMGKKQGKAFALVPGDSQNANAVVLVMKALSIRVRLGKSYGHQSLNICYAEGIDYETT</sequence>
<evidence type="ECO:0000313" key="3">
    <source>
        <dbReference type="Proteomes" id="UP000626092"/>
    </source>
</evidence>
<comment type="caution">
    <text evidence="2">The sequence shown here is derived from an EMBL/GenBank/DDBJ whole genome shotgun (WGS) entry which is preliminary data.</text>
</comment>
<organism evidence="2 3">
    <name type="scientific">Rhododendron simsii</name>
    <name type="common">Sims's rhododendron</name>
    <dbReference type="NCBI Taxonomy" id="118357"/>
    <lineage>
        <taxon>Eukaryota</taxon>
        <taxon>Viridiplantae</taxon>
        <taxon>Streptophyta</taxon>
        <taxon>Embryophyta</taxon>
        <taxon>Tracheophyta</taxon>
        <taxon>Spermatophyta</taxon>
        <taxon>Magnoliopsida</taxon>
        <taxon>eudicotyledons</taxon>
        <taxon>Gunneridae</taxon>
        <taxon>Pentapetalae</taxon>
        <taxon>asterids</taxon>
        <taxon>Ericales</taxon>
        <taxon>Ericaceae</taxon>
        <taxon>Ericoideae</taxon>
        <taxon>Rhodoreae</taxon>
        <taxon>Rhododendron</taxon>
    </lineage>
</organism>
<dbReference type="AlphaFoldDB" id="A0A834HHP3"/>
<name>A0A834HHP3_RHOSS</name>
<dbReference type="OrthoDB" id="1751882at2759"/>
<evidence type="ECO:0008006" key="4">
    <source>
        <dbReference type="Google" id="ProtNLM"/>
    </source>
</evidence>
<feature type="region of interest" description="Disordered" evidence="1">
    <location>
        <begin position="70"/>
        <end position="97"/>
    </location>
</feature>
<dbReference type="EMBL" id="WJXA01000001">
    <property type="protein sequence ID" value="KAF7153467.1"/>
    <property type="molecule type" value="Genomic_DNA"/>
</dbReference>
<feature type="region of interest" description="Disordered" evidence="1">
    <location>
        <begin position="1"/>
        <end position="32"/>
    </location>
</feature>
<evidence type="ECO:0000256" key="1">
    <source>
        <dbReference type="SAM" id="MobiDB-lite"/>
    </source>
</evidence>
<reference evidence="2" key="1">
    <citation type="submission" date="2019-11" db="EMBL/GenBank/DDBJ databases">
        <authorList>
            <person name="Liu Y."/>
            <person name="Hou J."/>
            <person name="Li T.-Q."/>
            <person name="Guan C.-H."/>
            <person name="Wu X."/>
            <person name="Wu H.-Z."/>
            <person name="Ling F."/>
            <person name="Zhang R."/>
            <person name="Shi X.-G."/>
            <person name="Ren J.-P."/>
            <person name="Chen E.-F."/>
            <person name="Sun J.-M."/>
        </authorList>
    </citation>
    <scope>NUCLEOTIDE SEQUENCE</scope>
    <source>
        <strain evidence="2">Adult_tree_wgs_1</strain>
        <tissue evidence="2">Leaves</tissue>
    </source>
</reference>
<dbReference type="Proteomes" id="UP000626092">
    <property type="component" value="Unassembled WGS sequence"/>
</dbReference>
<accession>A0A834HHP3</accession>
<gene>
    <name evidence="2" type="ORF">RHSIM_Rhsim01G0139800</name>
</gene>
<dbReference type="Gene3D" id="4.10.60.10">
    <property type="entry name" value="Zinc finger, CCHC-type"/>
    <property type="match status" value="1"/>
</dbReference>
<feature type="compositionally biased region" description="Low complexity" evidence="1">
    <location>
        <begin position="76"/>
        <end position="89"/>
    </location>
</feature>
<protein>
    <recommendedName>
        <fullName evidence="4">CCHC-type domain-containing protein</fullName>
    </recommendedName>
</protein>
<evidence type="ECO:0000313" key="2">
    <source>
        <dbReference type="EMBL" id="KAF7153467.1"/>
    </source>
</evidence>